<dbReference type="Pfam" id="PF07654">
    <property type="entry name" value="C1-set"/>
    <property type="match status" value="1"/>
</dbReference>
<gene>
    <name evidence="6" type="primary">LOC104982131</name>
</gene>
<name>A0A6P3GSU1_BISBB</name>
<keyword evidence="2" id="KW-0393">Immunoglobulin domain</keyword>
<protein>
    <submittedName>
        <fullName evidence="6">Uncharacterized protein LOC104982131</fullName>
    </submittedName>
</protein>
<evidence type="ECO:0000256" key="3">
    <source>
        <dbReference type="SAM" id="MobiDB-lite"/>
    </source>
</evidence>
<dbReference type="AlphaFoldDB" id="A0A6P3GSU1"/>
<dbReference type="SUPFAM" id="SSF48726">
    <property type="entry name" value="Immunoglobulin"/>
    <property type="match status" value="1"/>
</dbReference>
<dbReference type="InterPro" id="IPR003597">
    <property type="entry name" value="Ig_C1-set"/>
</dbReference>
<dbReference type="PROSITE" id="PS50835">
    <property type="entry name" value="IG_LIKE"/>
    <property type="match status" value="1"/>
</dbReference>
<dbReference type="FunFam" id="2.60.40.10:FF:000283">
    <property type="entry name" value="Immunoglobulin kappa constant"/>
    <property type="match status" value="1"/>
</dbReference>
<evidence type="ECO:0000313" key="6">
    <source>
        <dbReference type="RefSeq" id="XP_010829757.1"/>
    </source>
</evidence>
<dbReference type="KEGG" id="bbis:104982131"/>
<reference evidence="6" key="1">
    <citation type="submission" date="2025-08" db="UniProtKB">
        <authorList>
            <consortium name="RefSeq"/>
        </authorList>
    </citation>
    <scope>IDENTIFICATION</scope>
    <source>
        <tissue evidence="6">Blood</tissue>
    </source>
</reference>
<dbReference type="PROSITE" id="PS00290">
    <property type="entry name" value="IG_MHC"/>
    <property type="match status" value="1"/>
</dbReference>
<dbReference type="InterPro" id="IPR003006">
    <property type="entry name" value="Ig/MHC_CS"/>
</dbReference>
<sequence>PMSLCPIFIGRTRLTVLGQPTSPPSVTLFPPSKEELSANKATLVCLISDFYPGSVTVAWKADGSTITHNVETTRASKQSNSKYAASSYLSLTGSDWKSKGSYSCEVTHEGSTVTKTDQTPQSAGQTLCSPSECVAAVEFLAPMGLDWSPWSEPIPSQPGPQLSPEAARARDSPDSGLGAGGQSALRAAGPVTVAPRSLGAREGRLPPVLGRDAEGNGGQEVGQTGQRGGPAAAWLRRDSVRWTGAPHREPGECGPRLPQPRSSPGGEAKSGSLIHAQPGARSAVKKCFFPPSGNISGKDKSRGVLASWGIR</sequence>
<keyword evidence="1" id="KW-1015">Disulfide bond</keyword>
<feature type="domain" description="Ig-like" evidence="4">
    <location>
        <begin position="24"/>
        <end position="121"/>
    </location>
</feature>
<feature type="non-terminal residue" evidence="6">
    <location>
        <position position="1"/>
    </location>
</feature>
<dbReference type="PANTHER" id="PTHR19944">
    <property type="entry name" value="MHC CLASS II-RELATED"/>
    <property type="match status" value="1"/>
</dbReference>
<dbReference type="InterPro" id="IPR007110">
    <property type="entry name" value="Ig-like_dom"/>
</dbReference>
<dbReference type="OrthoDB" id="9049585at2759"/>
<evidence type="ECO:0000256" key="1">
    <source>
        <dbReference type="ARBA" id="ARBA00023157"/>
    </source>
</evidence>
<dbReference type="SMART" id="SM00407">
    <property type="entry name" value="IGc1"/>
    <property type="match status" value="1"/>
</dbReference>
<keyword evidence="5" id="KW-1185">Reference proteome</keyword>
<organism evidence="5 6">
    <name type="scientific">Bison bison bison</name>
    <name type="common">North American plains bison</name>
    <dbReference type="NCBI Taxonomy" id="43346"/>
    <lineage>
        <taxon>Eukaryota</taxon>
        <taxon>Metazoa</taxon>
        <taxon>Chordata</taxon>
        <taxon>Craniata</taxon>
        <taxon>Vertebrata</taxon>
        <taxon>Euteleostomi</taxon>
        <taxon>Mammalia</taxon>
        <taxon>Eutheria</taxon>
        <taxon>Laurasiatheria</taxon>
        <taxon>Artiodactyla</taxon>
        <taxon>Ruminantia</taxon>
        <taxon>Pecora</taxon>
        <taxon>Bovidae</taxon>
        <taxon>Bovinae</taxon>
        <taxon>Bison</taxon>
    </lineage>
</organism>
<proteinExistence type="predicted"/>
<dbReference type="Proteomes" id="UP000515208">
    <property type="component" value="Unplaced"/>
</dbReference>
<evidence type="ECO:0000259" key="4">
    <source>
        <dbReference type="PROSITE" id="PS50835"/>
    </source>
</evidence>
<dbReference type="Gene3D" id="2.60.40.10">
    <property type="entry name" value="Immunoglobulins"/>
    <property type="match status" value="1"/>
</dbReference>
<dbReference type="InterPro" id="IPR036179">
    <property type="entry name" value="Ig-like_dom_sf"/>
</dbReference>
<dbReference type="PANTHER" id="PTHR19944:SF98">
    <property type="entry name" value="IG-LIKE DOMAIN-CONTAINING PROTEIN"/>
    <property type="match status" value="1"/>
</dbReference>
<dbReference type="RefSeq" id="XP_010829757.1">
    <property type="nucleotide sequence ID" value="XM_010831455.1"/>
</dbReference>
<accession>A0A6P3GSU1</accession>
<feature type="region of interest" description="Disordered" evidence="3">
    <location>
        <begin position="148"/>
        <end position="311"/>
    </location>
</feature>
<dbReference type="CDD" id="cd07699">
    <property type="entry name" value="IgC1_L"/>
    <property type="match status" value="1"/>
</dbReference>
<dbReference type="InterPro" id="IPR050160">
    <property type="entry name" value="MHC/Immunoglobulin"/>
</dbReference>
<evidence type="ECO:0000313" key="5">
    <source>
        <dbReference type="Proteomes" id="UP000515208"/>
    </source>
</evidence>
<dbReference type="InterPro" id="IPR013783">
    <property type="entry name" value="Ig-like_fold"/>
</dbReference>
<evidence type="ECO:0000256" key="2">
    <source>
        <dbReference type="ARBA" id="ARBA00023319"/>
    </source>
</evidence>
<feature type="compositionally biased region" description="Basic and acidic residues" evidence="3">
    <location>
        <begin position="235"/>
        <end position="251"/>
    </location>
</feature>
<feature type="compositionally biased region" description="Gly residues" evidence="3">
    <location>
        <begin position="215"/>
        <end position="228"/>
    </location>
</feature>
<dbReference type="GeneID" id="104982131"/>